<dbReference type="InterPro" id="IPR043129">
    <property type="entry name" value="ATPase_NBD"/>
</dbReference>
<dbReference type="KEGG" id="pprt:ET464_11265"/>
<dbReference type="AlphaFoldDB" id="A0A4P6F8V8"/>
<dbReference type="Proteomes" id="UP000293568">
    <property type="component" value="Chromosome"/>
</dbReference>
<dbReference type="InterPro" id="IPR022496">
    <property type="entry name" value="T6A_TsaB"/>
</dbReference>
<accession>A0A4P6F8V8</accession>
<name>A0A4P6F8V8_9BACL</name>
<dbReference type="OrthoDB" id="9784166at2"/>
<dbReference type="SUPFAM" id="SSF53067">
    <property type="entry name" value="Actin-like ATPase domain"/>
    <property type="match status" value="2"/>
</dbReference>
<dbReference type="CDD" id="cd24032">
    <property type="entry name" value="ASKHA_NBD_TsaB"/>
    <property type="match status" value="1"/>
</dbReference>
<evidence type="ECO:0000313" key="2">
    <source>
        <dbReference type="EMBL" id="QAY66888.1"/>
    </source>
</evidence>
<dbReference type="EMBL" id="CP035492">
    <property type="protein sequence ID" value="QAY66888.1"/>
    <property type="molecule type" value="Genomic_DNA"/>
</dbReference>
<protein>
    <submittedName>
        <fullName evidence="2">tRNA (Adenosine(37)-N6)-threonylcarbamoyltransferase complex dimerization subunit type 1 TsaB</fullName>
    </submittedName>
</protein>
<reference evidence="2 3" key="1">
    <citation type="submission" date="2019-01" db="EMBL/GenBank/DDBJ databases">
        <title>Genome sequencing of strain FW100M-2.</title>
        <authorList>
            <person name="Heo J."/>
            <person name="Kim S.-J."/>
            <person name="Kim J.-S."/>
            <person name="Hong S.-B."/>
            <person name="Kwon S.-W."/>
        </authorList>
    </citation>
    <scope>NUCLEOTIDE SEQUENCE [LARGE SCALE GENOMIC DNA]</scope>
    <source>
        <strain evidence="2 3">FW100M-2</strain>
    </source>
</reference>
<evidence type="ECO:0000259" key="1">
    <source>
        <dbReference type="Pfam" id="PF00814"/>
    </source>
</evidence>
<dbReference type="RefSeq" id="WP_129440933.1">
    <property type="nucleotide sequence ID" value="NZ_CP035492.1"/>
</dbReference>
<dbReference type="Pfam" id="PF00814">
    <property type="entry name" value="TsaD"/>
    <property type="match status" value="1"/>
</dbReference>
<dbReference type="GO" id="GO:0005829">
    <property type="term" value="C:cytosol"/>
    <property type="evidence" value="ECO:0007669"/>
    <property type="project" value="TreeGrafter"/>
</dbReference>
<dbReference type="PANTHER" id="PTHR11735">
    <property type="entry name" value="TRNA N6-ADENOSINE THREONYLCARBAMOYLTRANSFERASE"/>
    <property type="match status" value="1"/>
</dbReference>
<dbReference type="GO" id="GO:0016740">
    <property type="term" value="F:transferase activity"/>
    <property type="evidence" value="ECO:0007669"/>
    <property type="project" value="UniProtKB-KW"/>
</dbReference>
<sequence length="269" mass="28665">MSNEIERPVLAFDTSTACLAGAVIQGDQVLSEVQSFAERNHSVQIINRLQQLLDESGVSPDGLGGIVVGQGPGSYTGMRIAVAAAKTLAWAWGKPLAAVSSLEAMAYGGLHAGALSGGRQAAGTSAGTEWVLPIMDARRGQVYTGGYKQSAEAGWTCFAADGVRLMKDWADDMAGRAAQEDAGVQRIYVTGDLKLHLEEAERLREQCRAAGVQVELLPYDLEGRWLAQLGRAKLRAGQTENVHTFIPNYTQLVEAEVKLLAKQAEAGQP</sequence>
<gene>
    <name evidence="2" type="primary">tsaB</name>
    <name evidence="2" type="ORF">ET464_11265</name>
</gene>
<dbReference type="Gene3D" id="3.30.420.40">
    <property type="match status" value="2"/>
</dbReference>
<dbReference type="PANTHER" id="PTHR11735:SF11">
    <property type="entry name" value="TRNA THREONYLCARBAMOYLADENOSINE BIOSYNTHESIS PROTEIN TSAB"/>
    <property type="match status" value="1"/>
</dbReference>
<dbReference type="InterPro" id="IPR000905">
    <property type="entry name" value="Gcp-like_dom"/>
</dbReference>
<feature type="domain" description="Gcp-like" evidence="1">
    <location>
        <begin position="36"/>
        <end position="151"/>
    </location>
</feature>
<proteinExistence type="predicted"/>
<evidence type="ECO:0000313" key="3">
    <source>
        <dbReference type="Proteomes" id="UP000293568"/>
    </source>
</evidence>
<organism evidence="2 3">
    <name type="scientific">Paenibacillus protaetiae</name>
    <dbReference type="NCBI Taxonomy" id="2509456"/>
    <lineage>
        <taxon>Bacteria</taxon>
        <taxon>Bacillati</taxon>
        <taxon>Bacillota</taxon>
        <taxon>Bacilli</taxon>
        <taxon>Bacillales</taxon>
        <taxon>Paenibacillaceae</taxon>
        <taxon>Paenibacillus</taxon>
    </lineage>
</organism>
<keyword evidence="3" id="KW-1185">Reference proteome</keyword>
<dbReference type="GO" id="GO:0002949">
    <property type="term" value="P:tRNA threonylcarbamoyladenosine modification"/>
    <property type="evidence" value="ECO:0007669"/>
    <property type="project" value="InterPro"/>
</dbReference>
<keyword evidence="2" id="KW-0808">Transferase</keyword>
<dbReference type="NCBIfam" id="TIGR03725">
    <property type="entry name" value="T6A_YeaZ"/>
    <property type="match status" value="1"/>
</dbReference>